<name>A0A3D9B324_9FLAO</name>
<dbReference type="RefSeq" id="WP_115927987.1">
    <property type="nucleotide sequence ID" value="NZ_QNVV01000006.1"/>
</dbReference>
<organism evidence="1 2">
    <name type="scientific">Chryseobacterium pennipullorum</name>
    <dbReference type="NCBI Taxonomy" id="2258963"/>
    <lineage>
        <taxon>Bacteria</taxon>
        <taxon>Pseudomonadati</taxon>
        <taxon>Bacteroidota</taxon>
        <taxon>Flavobacteriia</taxon>
        <taxon>Flavobacteriales</taxon>
        <taxon>Weeksellaceae</taxon>
        <taxon>Chryseobacterium group</taxon>
        <taxon>Chryseobacterium</taxon>
    </lineage>
</organism>
<gene>
    <name evidence="1" type="ORF">DRF67_09125</name>
</gene>
<comment type="caution">
    <text evidence="1">The sequence shown here is derived from an EMBL/GenBank/DDBJ whole genome shotgun (WGS) entry which is preliminary data.</text>
</comment>
<dbReference type="Proteomes" id="UP000256257">
    <property type="component" value="Unassembled WGS sequence"/>
</dbReference>
<keyword evidence="2" id="KW-1185">Reference proteome</keyword>
<evidence type="ECO:0000313" key="2">
    <source>
        <dbReference type="Proteomes" id="UP000256257"/>
    </source>
</evidence>
<dbReference type="EMBL" id="QNVV01000006">
    <property type="protein sequence ID" value="REC48041.1"/>
    <property type="molecule type" value="Genomic_DNA"/>
</dbReference>
<protein>
    <submittedName>
        <fullName evidence="1">Uncharacterized protein</fullName>
    </submittedName>
</protein>
<evidence type="ECO:0000313" key="1">
    <source>
        <dbReference type="EMBL" id="REC48041.1"/>
    </source>
</evidence>
<reference evidence="1 2" key="1">
    <citation type="submission" date="2018-06" db="EMBL/GenBank/DDBJ databases">
        <title>Novel Chryseobacterium species.</title>
        <authorList>
            <person name="Newman J."/>
            <person name="Hugo C."/>
            <person name="Oosthuizen L."/>
            <person name="Charimba G."/>
        </authorList>
    </citation>
    <scope>NUCLEOTIDE SEQUENCE [LARGE SCALE GENOMIC DNA]</scope>
    <source>
        <strain evidence="1 2">7_F195</strain>
    </source>
</reference>
<proteinExistence type="predicted"/>
<accession>A0A3D9B324</accession>
<sequence>MEKIIGMLFLILGIFFNAQVKIDLKYTKGATIKVNILSKENLQLSTSLNSTTLFMLGEISEYPMYDNSNLYLFLFDENGKPVPQRSASILPHPDKDPSYYKKELKEAEKKRKAKYTITANKPESLNFDFLIYKNEKEVFKAYPCKMFDCSYYYYTLQKGKKYKMQVQLQGTAEVYKSNTVEFTY</sequence>
<dbReference type="AlphaFoldDB" id="A0A3D9B324"/>